<accession>A0A3B3ZS87</accession>
<evidence type="ECO:0000313" key="2">
    <source>
        <dbReference type="Proteomes" id="UP000261520"/>
    </source>
</evidence>
<dbReference type="Proteomes" id="UP000261520">
    <property type="component" value="Unplaced"/>
</dbReference>
<evidence type="ECO:0000313" key="1">
    <source>
        <dbReference type="Ensembl" id="ENSPMGP00000007543.1"/>
    </source>
</evidence>
<dbReference type="AlphaFoldDB" id="A0A3B3ZS87"/>
<proteinExistence type="predicted"/>
<reference evidence="1" key="1">
    <citation type="submission" date="2025-08" db="UniProtKB">
        <authorList>
            <consortium name="Ensembl"/>
        </authorList>
    </citation>
    <scope>IDENTIFICATION</scope>
</reference>
<evidence type="ECO:0008006" key="3">
    <source>
        <dbReference type="Google" id="ProtNLM"/>
    </source>
</evidence>
<organism evidence="1 2">
    <name type="scientific">Periophthalmus magnuspinnatus</name>
    <dbReference type="NCBI Taxonomy" id="409849"/>
    <lineage>
        <taxon>Eukaryota</taxon>
        <taxon>Metazoa</taxon>
        <taxon>Chordata</taxon>
        <taxon>Craniata</taxon>
        <taxon>Vertebrata</taxon>
        <taxon>Euteleostomi</taxon>
        <taxon>Actinopterygii</taxon>
        <taxon>Neopterygii</taxon>
        <taxon>Teleostei</taxon>
        <taxon>Neoteleostei</taxon>
        <taxon>Acanthomorphata</taxon>
        <taxon>Gobiaria</taxon>
        <taxon>Gobiiformes</taxon>
        <taxon>Gobioidei</taxon>
        <taxon>Gobiidae</taxon>
        <taxon>Oxudercinae</taxon>
        <taxon>Periophthalmus</taxon>
    </lineage>
</organism>
<protein>
    <recommendedName>
        <fullName evidence="3">DUF4201 domain-containing protein</fullName>
    </recommendedName>
</protein>
<sequence>ENHMLEQFLGRLDPHELLSAEDQETKRGVSLKRQADVRSEEVKKTRAEFERRLVKPLKEKRLDLHEPEKVLQYIKDKSKVKVHEPEKVLQYIKDKSKVKVHEPEKVLQYIKDKSKVKVHEPEKHHDQHLDEVLVNNIKTQHLLNSYKVRGHSWFCHMEVETQSIDTSLRLEERVRLAQDECFQAQILNERLRSQIAEYEAPDTTEYMLMKEKHRKLQQSILTWERRAGAAEVGLFLITLSVFPSCYCSN</sequence>
<dbReference type="Ensembl" id="ENSPMGT00000008024.1">
    <property type="protein sequence ID" value="ENSPMGP00000007543.1"/>
    <property type="gene ID" value="ENSPMGG00000006262.1"/>
</dbReference>
<name>A0A3B3ZS87_9GOBI</name>
<reference evidence="1" key="2">
    <citation type="submission" date="2025-09" db="UniProtKB">
        <authorList>
            <consortium name="Ensembl"/>
        </authorList>
    </citation>
    <scope>IDENTIFICATION</scope>
</reference>
<keyword evidence="2" id="KW-1185">Reference proteome</keyword>
<dbReference type="STRING" id="409849.ENSPMGP00000007543"/>